<evidence type="ECO:0000256" key="6">
    <source>
        <dbReference type="RuleBase" id="RU003943"/>
    </source>
</evidence>
<comment type="subcellular location">
    <subcellularLocation>
        <location evidence="6">Cell membrane</location>
        <topology evidence="6">Multi-pass membrane protein</topology>
    </subcellularLocation>
    <subcellularLocation>
        <location evidence="1">Membrane</location>
        <topology evidence="1">Multi-pass membrane protein</topology>
    </subcellularLocation>
</comment>
<dbReference type="CDD" id="cd06550">
    <property type="entry name" value="TM_ABC_iron-siderophores_like"/>
    <property type="match status" value="1"/>
</dbReference>
<feature type="transmembrane region" description="Helical" evidence="7">
    <location>
        <begin position="138"/>
        <end position="157"/>
    </location>
</feature>
<evidence type="ECO:0000256" key="7">
    <source>
        <dbReference type="SAM" id="Phobius"/>
    </source>
</evidence>
<dbReference type="GO" id="GO:0010043">
    <property type="term" value="P:response to zinc ion"/>
    <property type="evidence" value="ECO:0007669"/>
    <property type="project" value="TreeGrafter"/>
</dbReference>
<proteinExistence type="inferred from homology"/>
<organism evidence="8 9">
    <name type="scientific">Candidatus Tokpelaia hoelldobleri</name>
    <dbReference type="NCBI Taxonomy" id="1902579"/>
    <lineage>
        <taxon>Bacteria</taxon>
        <taxon>Pseudomonadati</taxon>
        <taxon>Pseudomonadota</taxon>
        <taxon>Alphaproteobacteria</taxon>
        <taxon>Hyphomicrobiales</taxon>
        <taxon>Candidatus Tokpelaia</taxon>
    </lineage>
</organism>
<feature type="transmembrane region" description="Helical" evidence="7">
    <location>
        <begin position="169"/>
        <end position="191"/>
    </location>
</feature>
<evidence type="ECO:0000256" key="1">
    <source>
        <dbReference type="ARBA" id="ARBA00004141"/>
    </source>
</evidence>
<keyword evidence="4 7" id="KW-1133">Transmembrane helix</keyword>
<dbReference type="STRING" id="1902579.BHV28_02550"/>
<protein>
    <submittedName>
        <fullName evidence="8">ABC-type Mn2+/Zn2+ transport system component</fullName>
    </submittedName>
</protein>
<evidence type="ECO:0000313" key="9">
    <source>
        <dbReference type="Proteomes" id="UP000188912"/>
    </source>
</evidence>
<dbReference type="KEGG" id="thd:BHV28_02550"/>
<dbReference type="AlphaFoldDB" id="A0A1U9JSZ4"/>
<keyword evidence="5 7" id="KW-0472">Membrane</keyword>
<evidence type="ECO:0000256" key="5">
    <source>
        <dbReference type="ARBA" id="ARBA00023136"/>
    </source>
</evidence>
<dbReference type="EMBL" id="CP017315">
    <property type="protein sequence ID" value="AQS40977.1"/>
    <property type="molecule type" value="Genomic_DNA"/>
</dbReference>
<evidence type="ECO:0000256" key="4">
    <source>
        <dbReference type="ARBA" id="ARBA00022989"/>
    </source>
</evidence>
<comment type="similarity">
    <text evidence="2 6">Belongs to the ABC-3 integral membrane protein family.</text>
</comment>
<feature type="transmembrane region" description="Helical" evidence="7">
    <location>
        <begin position="197"/>
        <end position="217"/>
    </location>
</feature>
<feature type="transmembrane region" description="Helical" evidence="7">
    <location>
        <begin position="59"/>
        <end position="86"/>
    </location>
</feature>
<dbReference type="GO" id="GO:0055085">
    <property type="term" value="P:transmembrane transport"/>
    <property type="evidence" value="ECO:0007669"/>
    <property type="project" value="InterPro"/>
</dbReference>
<evidence type="ECO:0000313" key="8">
    <source>
        <dbReference type="EMBL" id="AQS40977.1"/>
    </source>
</evidence>
<dbReference type="FunFam" id="1.10.3470.10:FF:000003">
    <property type="entry name" value="Iron ABC transporter permease SitD"/>
    <property type="match status" value="1"/>
</dbReference>
<dbReference type="Gene3D" id="1.10.3470.10">
    <property type="entry name" value="ABC transporter involved in vitamin B12 uptake, BtuC"/>
    <property type="match status" value="1"/>
</dbReference>
<sequence>MMGLADITLFLDDMDFLSRAVIMAIAVAVPLALLSPFLVLKGWALMGDAISHAVFPGVVLAYVFGIPYALGAFCAGMFSAVAIGFVKNNSRIRHDTAMGIVFAGMFGLGLVFYVKIRTAVHLDHILYGDMLGAMGEDIVLAAAIALGIATVIGLKWKDFLLHAFDPVQAVVAGLSVNALHYGLLALISLSIVGALQAVGFILPVAMLIAPGAIAFLLSRRFSTMLVVSLAVAVLCSVLGVYIATVLDSAPAPTIVLLLTIVFLLVFAFVSLRQHGYFLKGRT</sequence>
<reference evidence="8 9" key="1">
    <citation type="journal article" date="2010" name="Science">
        <title>Genomic comparison of the ants Camponotus floridanus and Harpegnathos saltator.</title>
        <authorList>
            <person name="Bonasio R."/>
            <person name="Zhang G."/>
            <person name="Ye C."/>
            <person name="Mutti N.S."/>
            <person name="Fang X."/>
            <person name="Qin N."/>
            <person name="Donahue G."/>
            <person name="Yang P."/>
            <person name="Li Q."/>
            <person name="Li C."/>
            <person name="Zhang P."/>
            <person name="Huang Z."/>
            <person name="Berger S.L."/>
            <person name="Reinberg D."/>
            <person name="Wang J."/>
            <person name="Liebig J."/>
        </authorList>
    </citation>
    <scope>NUCLEOTIDE SEQUENCE [LARGE SCALE GENOMIC DNA]</scope>
    <source>
        <strain evidence="8 9">Hsal</strain>
    </source>
</reference>
<dbReference type="Pfam" id="PF00950">
    <property type="entry name" value="ABC-3"/>
    <property type="match status" value="1"/>
</dbReference>
<name>A0A1U9JSZ4_9HYPH</name>
<dbReference type="GO" id="GO:0043190">
    <property type="term" value="C:ATP-binding cassette (ABC) transporter complex"/>
    <property type="evidence" value="ECO:0007669"/>
    <property type="project" value="InterPro"/>
</dbReference>
<dbReference type="InterPro" id="IPR037294">
    <property type="entry name" value="ABC_BtuC-like"/>
</dbReference>
<evidence type="ECO:0000256" key="3">
    <source>
        <dbReference type="ARBA" id="ARBA00022692"/>
    </source>
</evidence>
<keyword evidence="3 6" id="KW-0812">Transmembrane</keyword>
<dbReference type="Proteomes" id="UP000188912">
    <property type="component" value="Chromosome"/>
</dbReference>
<keyword evidence="6" id="KW-0813">Transport</keyword>
<dbReference type="InterPro" id="IPR001626">
    <property type="entry name" value="ABC_TroCD"/>
</dbReference>
<feature type="transmembrane region" description="Helical" evidence="7">
    <location>
        <begin position="98"/>
        <end position="118"/>
    </location>
</feature>
<dbReference type="GO" id="GO:0071281">
    <property type="term" value="P:cellular response to iron ion"/>
    <property type="evidence" value="ECO:0007669"/>
    <property type="project" value="UniProtKB-ARBA"/>
</dbReference>
<feature type="transmembrane region" description="Helical" evidence="7">
    <location>
        <begin position="20"/>
        <end position="39"/>
    </location>
</feature>
<accession>A0A1U9JSZ4</accession>
<dbReference type="PANTHER" id="PTHR30477">
    <property type="entry name" value="ABC-TRANSPORTER METAL-BINDING PROTEIN"/>
    <property type="match status" value="1"/>
</dbReference>
<dbReference type="PANTHER" id="PTHR30477:SF24">
    <property type="entry name" value="IRON TRANSPORT SYSTEM MEMBRANE PROTEIN HI_0359-RELATED"/>
    <property type="match status" value="1"/>
</dbReference>
<feature type="transmembrane region" description="Helical" evidence="7">
    <location>
        <begin position="224"/>
        <end position="243"/>
    </location>
</feature>
<dbReference type="SUPFAM" id="SSF81345">
    <property type="entry name" value="ABC transporter involved in vitamin B12 uptake, BtuC"/>
    <property type="match status" value="1"/>
</dbReference>
<gene>
    <name evidence="8" type="ORF">BHV28_02550</name>
</gene>
<evidence type="ECO:0000256" key="2">
    <source>
        <dbReference type="ARBA" id="ARBA00008034"/>
    </source>
</evidence>
<feature type="transmembrane region" description="Helical" evidence="7">
    <location>
        <begin position="249"/>
        <end position="271"/>
    </location>
</feature>
<keyword evidence="9" id="KW-1185">Reference proteome</keyword>
<reference evidence="8 9" key="2">
    <citation type="journal article" date="2016" name="Sci. Rep.">
        <title>The genome of Rhizobiales bacteria in predatory ants reveals urease gene functions but no genes for nitrogen fixation.</title>
        <authorList>
            <person name="Neuvonen M.M."/>
            <person name="Tamarit D."/>
            <person name="Naslund K."/>
            <person name="Liebig J."/>
            <person name="Feldhaar H."/>
            <person name="Moran N.A."/>
            <person name="Guy L."/>
            <person name="Andersson S.G."/>
        </authorList>
    </citation>
    <scope>NUCLEOTIDE SEQUENCE [LARGE SCALE GENOMIC DNA]</scope>
    <source>
        <strain evidence="8 9">Hsal</strain>
    </source>
</reference>